<dbReference type="InterPro" id="IPR011006">
    <property type="entry name" value="CheY-like_superfamily"/>
</dbReference>
<dbReference type="EMBL" id="JAHCVJ010000009">
    <property type="protein sequence ID" value="MBT0666197.1"/>
    <property type="molecule type" value="Genomic_DNA"/>
</dbReference>
<dbReference type="Pfam" id="PF00486">
    <property type="entry name" value="Trans_reg_C"/>
    <property type="match status" value="1"/>
</dbReference>
<evidence type="ECO:0000313" key="11">
    <source>
        <dbReference type="Proteomes" id="UP000811899"/>
    </source>
</evidence>
<dbReference type="Proteomes" id="UP000811899">
    <property type="component" value="Unassembled WGS sequence"/>
</dbReference>
<dbReference type="GO" id="GO:0000976">
    <property type="term" value="F:transcription cis-regulatory region binding"/>
    <property type="evidence" value="ECO:0007669"/>
    <property type="project" value="TreeGrafter"/>
</dbReference>
<feature type="DNA-binding region" description="OmpR/PhoB-type" evidence="7">
    <location>
        <begin position="129"/>
        <end position="225"/>
    </location>
</feature>
<keyword evidence="2" id="KW-0902">Two-component regulatory system</keyword>
<keyword evidence="1 6" id="KW-0597">Phosphoprotein</keyword>
<evidence type="ECO:0000256" key="3">
    <source>
        <dbReference type="ARBA" id="ARBA00023015"/>
    </source>
</evidence>
<keyword evidence="11" id="KW-1185">Reference proteome</keyword>
<dbReference type="InterPro" id="IPR001867">
    <property type="entry name" value="OmpR/PhoB-type_DNA-bd"/>
</dbReference>
<dbReference type="FunFam" id="3.40.50.2300:FF:000001">
    <property type="entry name" value="DNA-binding response regulator PhoB"/>
    <property type="match status" value="1"/>
</dbReference>
<dbReference type="SMART" id="SM00862">
    <property type="entry name" value="Trans_reg_C"/>
    <property type="match status" value="1"/>
</dbReference>
<accession>A0AAW4L7Q9</accession>
<sequence length="228" mass="25714">MARILIIEDEAELAELVALNVVREGHEVVIALSGEEGLEKVDAEDFDLVILDLMMPGLTGFEVCRGLRRAEKSARIPIIMVTACSSEADRVSGLEAGADDYVVKPFSIRELMLRIRAKLQIKQKETVEPTRYHIGQLIVDTERHQIIADHREINLTITEFKLLTCLIRSAGRVLSRDNLLNDVWGDSSEIDHRTIDSYVTRLRTKLGDVGDMVQTIRGFGYKLEQLNQ</sequence>
<dbReference type="GO" id="GO:0000156">
    <property type="term" value="F:phosphorelay response regulator activity"/>
    <property type="evidence" value="ECO:0007669"/>
    <property type="project" value="TreeGrafter"/>
</dbReference>
<evidence type="ECO:0000313" key="10">
    <source>
        <dbReference type="EMBL" id="MBT0666197.1"/>
    </source>
</evidence>
<dbReference type="PANTHER" id="PTHR48111">
    <property type="entry name" value="REGULATOR OF RPOS"/>
    <property type="match status" value="1"/>
</dbReference>
<evidence type="ECO:0000256" key="4">
    <source>
        <dbReference type="ARBA" id="ARBA00023125"/>
    </source>
</evidence>
<evidence type="ECO:0000259" key="8">
    <source>
        <dbReference type="PROSITE" id="PS50110"/>
    </source>
</evidence>
<keyword evidence="3" id="KW-0805">Transcription regulation</keyword>
<proteinExistence type="predicted"/>
<dbReference type="InterPro" id="IPR039420">
    <property type="entry name" value="WalR-like"/>
</dbReference>
<evidence type="ECO:0000256" key="1">
    <source>
        <dbReference type="ARBA" id="ARBA00022553"/>
    </source>
</evidence>
<organism evidence="10 11">
    <name type="scientific">Geoanaerobacter pelophilus</name>
    <dbReference type="NCBI Taxonomy" id="60036"/>
    <lineage>
        <taxon>Bacteria</taxon>
        <taxon>Pseudomonadati</taxon>
        <taxon>Thermodesulfobacteriota</taxon>
        <taxon>Desulfuromonadia</taxon>
        <taxon>Geobacterales</taxon>
        <taxon>Geobacteraceae</taxon>
        <taxon>Geoanaerobacter</taxon>
    </lineage>
</organism>
<evidence type="ECO:0000256" key="7">
    <source>
        <dbReference type="PROSITE-ProRule" id="PRU01091"/>
    </source>
</evidence>
<feature type="domain" description="OmpR/PhoB-type" evidence="9">
    <location>
        <begin position="129"/>
        <end position="225"/>
    </location>
</feature>
<comment type="caution">
    <text evidence="10">The sequence shown here is derived from an EMBL/GenBank/DDBJ whole genome shotgun (WGS) entry which is preliminary data.</text>
</comment>
<reference evidence="10 11" key="1">
    <citation type="submission" date="2021-05" db="EMBL/GenBank/DDBJ databases">
        <title>The draft genome of Geobacter pelophilus DSM 12255.</title>
        <authorList>
            <person name="Xu Z."/>
            <person name="Masuda Y."/>
            <person name="Itoh H."/>
            <person name="Senoo K."/>
        </authorList>
    </citation>
    <scope>NUCLEOTIDE SEQUENCE [LARGE SCALE GENOMIC DNA]</scope>
    <source>
        <strain evidence="10 11">DSM 12255</strain>
    </source>
</reference>
<evidence type="ECO:0000256" key="6">
    <source>
        <dbReference type="PROSITE-ProRule" id="PRU00169"/>
    </source>
</evidence>
<dbReference type="GO" id="GO:0005829">
    <property type="term" value="C:cytosol"/>
    <property type="evidence" value="ECO:0007669"/>
    <property type="project" value="TreeGrafter"/>
</dbReference>
<name>A0AAW4L7Q9_9BACT</name>
<dbReference type="InterPro" id="IPR001789">
    <property type="entry name" value="Sig_transdc_resp-reg_receiver"/>
</dbReference>
<dbReference type="SUPFAM" id="SSF52172">
    <property type="entry name" value="CheY-like"/>
    <property type="match status" value="1"/>
</dbReference>
<dbReference type="GO" id="GO:0006355">
    <property type="term" value="P:regulation of DNA-templated transcription"/>
    <property type="evidence" value="ECO:0007669"/>
    <property type="project" value="InterPro"/>
</dbReference>
<feature type="modified residue" description="4-aspartylphosphate" evidence="6">
    <location>
        <position position="52"/>
    </location>
</feature>
<evidence type="ECO:0000256" key="5">
    <source>
        <dbReference type="ARBA" id="ARBA00023163"/>
    </source>
</evidence>
<dbReference type="InterPro" id="IPR036388">
    <property type="entry name" value="WH-like_DNA-bd_sf"/>
</dbReference>
<evidence type="ECO:0000256" key="2">
    <source>
        <dbReference type="ARBA" id="ARBA00023012"/>
    </source>
</evidence>
<dbReference type="RefSeq" id="WP_214172968.1">
    <property type="nucleotide sequence ID" value="NZ_JAHCVJ010000009.1"/>
</dbReference>
<dbReference type="PANTHER" id="PTHR48111:SF21">
    <property type="entry name" value="DNA-BINDING DUAL MASTER TRANSCRIPTIONAL REGULATOR RPAA"/>
    <property type="match status" value="1"/>
</dbReference>
<dbReference type="AlphaFoldDB" id="A0AAW4L7Q9"/>
<gene>
    <name evidence="10" type="ORF">KI809_17940</name>
</gene>
<dbReference type="GO" id="GO:0032993">
    <property type="term" value="C:protein-DNA complex"/>
    <property type="evidence" value="ECO:0007669"/>
    <property type="project" value="TreeGrafter"/>
</dbReference>
<dbReference type="PROSITE" id="PS50110">
    <property type="entry name" value="RESPONSE_REGULATORY"/>
    <property type="match status" value="1"/>
</dbReference>
<keyword evidence="4 7" id="KW-0238">DNA-binding</keyword>
<dbReference type="Gene3D" id="6.10.250.690">
    <property type="match status" value="1"/>
</dbReference>
<dbReference type="Gene3D" id="1.10.10.10">
    <property type="entry name" value="Winged helix-like DNA-binding domain superfamily/Winged helix DNA-binding domain"/>
    <property type="match status" value="1"/>
</dbReference>
<protein>
    <submittedName>
        <fullName evidence="10">Response regulator transcription factor</fullName>
    </submittedName>
</protein>
<feature type="domain" description="Response regulatory" evidence="8">
    <location>
        <begin position="3"/>
        <end position="119"/>
    </location>
</feature>
<dbReference type="Gene3D" id="3.40.50.2300">
    <property type="match status" value="1"/>
</dbReference>
<evidence type="ECO:0000259" key="9">
    <source>
        <dbReference type="PROSITE" id="PS51755"/>
    </source>
</evidence>
<dbReference type="CDD" id="cd00383">
    <property type="entry name" value="trans_reg_C"/>
    <property type="match status" value="1"/>
</dbReference>
<dbReference type="SMART" id="SM00448">
    <property type="entry name" value="REC"/>
    <property type="match status" value="1"/>
</dbReference>
<dbReference type="Pfam" id="PF00072">
    <property type="entry name" value="Response_reg"/>
    <property type="match status" value="1"/>
</dbReference>
<dbReference type="PROSITE" id="PS51755">
    <property type="entry name" value="OMPR_PHOB"/>
    <property type="match status" value="1"/>
</dbReference>
<keyword evidence="5" id="KW-0804">Transcription</keyword>